<evidence type="ECO:0000256" key="1">
    <source>
        <dbReference type="ARBA" id="ARBA00002212"/>
    </source>
</evidence>
<feature type="compositionally biased region" description="Acidic residues" evidence="6">
    <location>
        <begin position="43"/>
        <end position="58"/>
    </location>
</feature>
<gene>
    <name evidence="8" type="ORF">HDU87_002127</name>
</gene>
<evidence type="ECO:0000256" key="6">
    <source>
        <dbReference type="SAM" id="MobiDB-lite"/>
    </source>
</evidence>
<accession>A0AAD5XTG3</accession>
<reference evidence="8" key="1">
    <citation type="submission" date="2020-05" db="EMBL/GenBank/DDBJ databases">
        <title>Phylogenomic resolution of chytrid fungi.</title>
        <authorList>
            <person name="Stajich J.E."/>
            <person name="Amses K."/>
            <person name="Simmons R."/>
            <person name="Seto K."/>
            <person name="Myers J."/>
            <person name="Bonds A."/>
            <person name="Quandt C.A."/>
            <person name="Barry K."/>
            <person name="Liu P."/>
            <person name="Grigoriev I."/>
            <person name="Longcore J.E."/>
            <person name="James T.Y."/>
        </authorList>
    </citation>
    <scope>NUCLEOTIDE SEQUENCE</scope>
    <source>
        <strain evidence="8">JEL0379</strain>
    </source>
</reference>
<evidence type="ECO:0000256" key="3">
    <source>
        <dbReference type="ARBA" id="ARBA00008057"/>
    </source>
</evidence>
<evidence type="ECO:0000313" key="9">
    <source>
        <dbReference type="Proteomes" id="UP001212152"/>
    </source>
</evidence>
<name>A0AAD5XTG3_9FUNG</name>
<protein>
    <recommendedName>
        <fullName evidence="7">Histone chaperone domain-containing protein</fullName>
    </recommendedName>
</protein>
<feature type="region of interest" description="Disordered" evidence="6">
    <location>
        <begin position="1"/>
        <end position="58"/>
    </location>
</feature>
<dbReference type="SMART" id="SM01082">
    <property type="entry name" value="CHZ"/>
    <property type="match status" value="1"/>
</dbReference>
<comment type="similarity">
    <text evidence="3">Belongs to the CHZ1 family.</text>
</comment>
<feature type="region of interest" description="Disordered" evidence="6">
    <location>
        <begin position="96"/>
        <end position="119"/>
    </location>
</feature>
<keyword evidence="9" id="KW-1185">Reference proteome</keyword>
<dbReference type="Proteomes" id="UP001212152">
    <property type="component" value="Unassembled WGS sequence"/>
</dbReference>
<dbReference type="Pfam" id="PF09649">
    <property type="entry name" value="CHZ"/>
    <property type="match status" value="1"/>
</dbReference>
<evidence type="ECO:0000259" key="7">
    <source>
        <dbReference type="SMART" id="SM01082"/>
    </source>
</evidence>
<keyword evidence="5" id="KW-0539">Nucleus</keyword>
<organism evidence="8 9">
    <name type="scientific">Geranomyces variabilis</name>
    <dbReference type="NCBI Taxonomy" id="109894"/>
    <lineage>
        <taxon>Eukaryota</taxon>
        <taxon>Fungi</taxon>
        <taxon>Fungi incertae sedis</taxon>
        <taxon>Chytridiomycota</taxon>
        <taxon>Chytridiomycota incertae sedis</taxon>
        <taxon>Chytridiomycetes</taxon>
        <taxon>Spizellomycetales</taxon>
        <taxon>Powellomycetaceae</taxon>
        <taxon>Geranomyces</taxon>
    </lineage>
</organism>
<feature type="domain" description="Histone chaperone" evidence="7">
    <location>
        <begin position="65"/>
        <end position="100"/>
    </location>
</feature>
<dbReference type="InterPro" id="IPR019098">
    <property type="entry name" value="Histone_chaperone_domain_CHZ"/>
</dbReference>
<proteinExistence type="inferred from homology"/>
<dbReference type="AlphaFoldDB" id="A0AAD5XTG3"/>
<evidence type="ECO:0000256" key="5">
    <source>
        <dbReference type="ARBA" id="ARBA00023242"/>
    </source>
</evidence>
<comment type="caution">
    <text evidence="8">The sequence shown here is derived from an EMBL/GenBank/DDBJ whole genome shotgun (WGS) entry which is preliminary data.</text>
</comment>
<keyword evidence="4" id="KW-0143">Chaperone</keyword>
<evidence type="ECO:0000313" key="8">
    <source>
        <dbReference type="EMBL" id="KAJ3180249.1"/>
    </source>
</evidence>
<comment type="subcellular location">
    <subcellularLocation>
        <location evidence="2">Nucleus</location>
    </subcellularLocation>
</comment>
<feature type="compositionally biased region" description="Acidic residues" evidence="6">
    <location>
        <begin position="99"/>
        <end position="119"/>
    </location>
</feature>
<comment type="function">
    <text evidence="1">Forms a chaperone-bound H2A.Z-H2B complex that acts as a source for SWR1 complex-dependent H2A to H2A.Z histone replacement in chromatin.</text>
</comment>
<evidence type="ECO:0000256" key="4">
    <source>
        <dbReference type="ARBA" id="ARBA00023186"/>
    </source>
</evidence>
<sequence length="119" mass="12670">MLATTEIPEEQAVAVTPPTTNTKESLAAAAEPVPSDPTTTADNDADESCDDDSAMDMDVDGPLEEFVEEDMAEIDASNIVPARTRGVKIDFASMPELMAADDDDEDDEDAVVESAMEED</sequence>
<evidence type="ECO:0000256" key="2">
    <source>
        <dbReference type="ARBA" id="ARBA00004123"/>
    </source>
</evidence>
<dbReference type="EMBL" id="JADGJQ010000017">
    <property type="protein sequence ID" value="KAJ3180249.1"/>
    <property type="molecule type" value="Genomic_DNA"/>
</dbReference>
<dbReference type="GO" id="GO:0005634">
    <property type="term" value="C:nucleus"/>
    <property type="evidence" value="ECO:0007669"/>
    <property type="project" value="UniProtKB-SubCell"/>
</dbReference>